<organism evidence="2 3">
    <name type="scientific">Geomesophilobacter sediminis</name>
    <dbReference type="NCBI Taxonomy" id="2798584"/>
    <lineage>
        <taxon>Bacteria</taxon>
        <taxon>Pseudomonadati</taxon>
        <taxon>Thermodesulfobacteriota</taxon>
        <taxon>Desulfuromonadia</taxon>
        <taxon>Geobacterales</taxon>
        <taxon>Geobacteraceae</taxon>
        <taxon>Geomesophilobacter</taxon>
    </lineage>
</organism>
<dbReference type="RefSeq" id="WP_199382294.1">
    <property type="nucleotide sequence ID" value="NZ_JAEMHM010000002.1"/>
</dbReference>
<keyword evidence="3" id="KW-1185">Reference proteome</keyword>
<evidence type="ECO:0000259" key="1">
    <source>
        <dbReference type="Pfam" id="PF07179"/>
    </source>
</evidence>
<reference evidence="2" key="1">
    <citation type="submission" date="2020-12" db="EMBL/GenBank/DDBJ databases">
        <title>Geomonas sp. Red875, isolated from river sediment.</title>
        <authorList>
            <person name="Xu Z."/>
            <person name="Zhang Z."/>
            <person name="Masuda Y."/>
            <person name="Itoh H."/>
            <person name="Senoo K."/>
        </authorList>
    </citation>
    <scope>NUCLEOTIDE SEQUENCE</scope>
    <source>
        <strain evidence="2">Red875</strain>
    </source>
</reference>
<dbReference type="InterPro" id="IPR009839">
    <property type="entry name" value="SseB_N"/>
</dbReference>
<dbReference type="Proteomes" id="UP000636888">
    <property type="component" value="Unassembled WGS sequence"/>
</dbReference>
<dbReference type="EMBL" id="JAEMHM010000002">
    <property type="protein sequence ID" value="MBJ6723444.1"/>
    <property type="molecule type" value="Genomic_DNA"/>
</dbReference>
<proteinExistence type="predicted"/>
<protein>
    <submittedName>
        <fullName evidence="2">SseB family protein</fullName>
    </submittedName>
</protein>
<gene>
    <name evidence="2" type="ORF">JFN93_01870</name>
</gene>
<sequence>MSKLDEALDGMRQNLTDGRKASAFYDLFLNSTFFVPVLANPQGSDTEDRPREILPLITESDGKDYLMLFSSFERLREWVPAEEEVPYVEVAGHLLALTTTDSLYWALNVGTEYSKQFNPGEIAWLREAVESCNADANAEAEAEPTGCCG</sequence>
<evidence type="ECO:0000313" key="2">
    <source>
        <dbReference type="EMBL" id="MBJ6723444.1"/>
    </source>
</evidence>
<comment type="caution">
    <text evidence="2">The sequence shown here is derived from an EMBL/GenBank/DDBJ whole genome shotgun (WGS) entry which is preliminary data.</text>
</comment>
<name>A0A8J7JD82_9BACT</name>
<accession>A0A8J7JD82</accession>
<dbReference type="Pfam" id="PF07179">
    <property type="entry name" value="SseB"/>
    <property type="match status" value="1"/>
</dbReference>
<evidence type="ECO:0000313" key="3">
    <source>
        <dbReference type="Proteomes" id="UP000636888"/>
    </source>
</evidence>
<dbReference type="AlphaFoldDB" id="A0A8J7JD82"/>
<feature type="domain" description="SseB protein N-terminal" evidence="1">
    <location>
        <begin position="4"/>
        <end position="124"/>
    </location>
</feature>